<gene>
    <name evidence="1" type="ORF">H4F90_06685</name>
</gene>
<name>A0A839HKN9_9BURK</name>
<sequence>MIRRRAGSALLEALLLASLLAIGLLATTGLQQRMLRAGQVQRDLGAAVHLGQAALDQLRALDDPASLAVAAADPDGLKQALAGASAPLALALTLDPDGALRRLRLQVHGVQAGAGAGTSLQLDTLLAPGAGAWWAGPAPAPLRWMEPPGALRLGLAPAGAAGPGPLPAGQLAVLVNGEVWILEALSGHGLSRCSASSVCLALPTRWLSGQLLGALAATVDSVQLVASEHLLTGLDLDPGPGLALAGHHCTLDAMSHDDPAWPGGSRRYRCVLRPGDHDGLPGTPPVWGGRLQLQAASAPGGTVVCRLLATLAPGFDAAASPPRYRDIVGSLSQQHLVLAAGTCPAGSTPHQNLP</sequence>
<evidence type="ECO:0000313" key="1">
    <source>
        <dbReference type="EMBL" id="MBB1161662.1"/>
    </source>
</evidence>
<comment type="caution">
    <text evidence="1">The sequence shown here is derived from an EMBL/GenBank/DDBJ whole genome shotgun (WGS) entry which is preliminary data.</text>
</comment>
<dbReference type="AlphaFoldDB" id="A0A839HKN9"/>
<proteinExistence type="predicted"/>
<dbReference type="Proteomes" id="UP000586093">
    <property type="component" value="Unassembled WGS sequence"/>
</dbReference>
<dbReference type="EMBL" id="JACIVI010000001">
    <property type="protein sequence ID" value="MBB1161662.1"/>
    <property type="molecule type" value="Genomic_DNA"/>
</dbReference>
<evidence type="ECO:0000313" key="2">
    <source>
        <dbReference type="Proteomes" id="UP000586093"/>
    </source>
</evidence>
<dbReference type="RefSeq" id="WP_182662609.1">
    <property type="nucleotide sequence ID" value="NZ_JACIVI010000001.1"/>
</dbReference>
<organism evidence="1 2">
    <name type="scientific">Aquariibacter albus</name>
    <dbReference type="NCBI Taxonomy" id="2759899"/>
    <lineage>
        <taxon>Bacteria</taxon>
        <taxon>Pseudomonadati</taxon>
        <taxon>Pseudomonadota</taxon>
        <taxon>Betaproteobacteria</taxon>
        <taxon>Burkholderiales</taxon>
        <taxon>Sphaerotilaceae</taxon>
        <taxon>Aquariibacter</taxon>
    </lineage>
</organism>
<protein>
    <submittedName>
        <fullName evidence="1">Uncharacterized protein</fullName>
    </submittedName>
</protein>
<reference evidence="1 2" key="1">
    <citation type="submission" date="2020-08" db="EMBL/GenBank/DDBJ databases">
        <title>Aquariorum lacteus gen. nov., sp. nov., a new member of the family Comamonadaceae, isolated from freshwater aquarium.</title>
        <authorList>
            <person name="Chun S.-J."/>
        </authorList>
    </citation>
    <scope>NUCLEOTIDE SEQUENCE [LARGE SCALE GENOMIC DNA]</scope>
    <source>
        <strain evidence="1 2">SJAQ100</strain>
    </source>
</reference>
<accession>A0A839HKN9</accession>
<keyword evidence="2" id="KW-1185">Reference proteome</keyword>